<evidence type="ECO:0000313" key="2">
    <source>
        <dbReference type="Proteomes" id="UP001597058"/>
    </source>
</evidence>
<dbReference type="Proteomes" id="UP001597058">
    <property type="component" value="Unassembled WGS sequence"/>
</dbReference>
<protein>
    <submittedName>
        <fullName evidence="1">Uncharacterized protein</fullName>
    </submittedName>
</protein>
<name>A0ABW3XM39_9ACTN</name>
<accession>A0ABW3XM39</accession>
<sequence>MFWTAEPLGEMLVEGLDRMAEAGVRLENEDLQCRWNPDETNMLLAQEAFDKRR</sequence>
<proteinExistence type="predicted"/>
<dbReference type="RefSeq" id="WP_381239153.1">
    <property type="nucleotide sequence ID" value="NZ_JBHSKH010000071.1"/>
</dbReference>
<dbReference type="EMBL" id="JBHTMM010000056">
    <property type="protein sequence ID" value="MFD1310572.1"/>
    <property type="molecule type" value="Genomic_DNA"/>
</dbReference>
<keyword evidence="2" id="KW-1185">Reference proteome</keyword>
<comment type="caution">
    <text evidence="1">The sequence shown here is derived from an EMBL/GenBank/DDBJ whole genome shotgun (WGS) entry which is preliminary data.</text>
</comment>
<gene>
    <name evidence="1" type="ORF">ACFQ5X_32640</name>
</gene>
<evidence type="ECO:0000313" key="1">
    <source>
        <dbReference type="EMBL" id="MFD1310572.1"/>
    </source>
</evidence>
<reference evidence="2" key="1">
    <citation type="journal article" date="2019" name="Int. J. Syst. Evol. Microbiol.">
        <title>The Global Catalogue of Microorganisms (GCM) 10K type strain sequencing project: providing services to taxonomists for standard genome sequencing and annotation.</title>
        <authorList>
            <consortium name="The Broad Institute Genomics Platform"/>
            <consortium name="The Broad Institute Genome Sequencing Center for Infectious Disease"/>
            <person name="Wu L."/>
            <person name="Ma J."/>
        </authorList>
    </citation>
    <scope>NUCLEOTIDE SEQUENCE [LARGE SCALE GENOMIC DNA]</scope>
    <source>
        <strain evidence="2">CGMCC 4.7020</strain>
    </source>
</reference>
<organism evidence="1 2">
    <name type="scientific">Streptomyces kaempferi</name>
    <dbReference type="NCBI Taxonomy" id="333725"/>
    <lineage>
        <taxon>Bacteria</taxon>
        <taxon>Bacillati</taxon>
        <taxon>Actinomycetota</taxon>
        <taxon>Actinomycetes</taxon>
        <taxon>Kitasatosporales</taxon>
        <taxon>Streptomycetaceae</taxon>
        <taxon>Streptomyces</taxon>
    </lineage>
</organism>